<dbReference type="PANTHER" id="PTHR33420:SF12">
    <property type="entry name" value="FIMBRIN-LIKE PROTEIN FIMI-RELATED"/>
    <property type="match status" value="1"/>
</dbReference>
<dbReference type="InterPro" id="IPR008966">
    <property type="entry name" value="Adhesion_dom_sf"/>
</dbReference>
<evidence type="ECO:0000313" key="3">
    <source>
        <dbReference type="Proteomes" id="UP000078407"/>
    </source>
</evidence>
<keyword evidence="1" id="KW-0732">Signal</keyword>
<dbReference type="Gene3D" id="2.60.40.1090">
    <property type="entry name" value="Fimbrial-type adhesion domain"/>
    <property type="match status" value="1"/>
</dbReference>
<name>A0ABX2WE35_9ENTR</name>
<accession>A0ABX2WE35</accession>
<comment type="caution">
    <text evidence="2">The sequence shown here is derived from an EMBL/GenBank/DDBJ whole genome shotgun (WGS) entry which is preliminary data.</text>
</comment>
<sequence>MKNINLKIYFLTLFASLFSISSAYAITGTDSVTATFTSTVEAGTCNAQIKDSAGAATSTISFGDVFKSDLQTKARVENFKLAFSGCSGVKSAMVSTQISGGGCSGLNGNGTSYPNYTGTAAATAVEIWRGLPDSGTEFSCKDRSIPQELAISGSTLDVAMNARMVIGNERSIDEVTAGTFQVPITFVITYK</sequence>
<feature type="signal peptide" evidence="1">
    <location>
        <begin position="1"/>
        <end position="25"/>
    </location>
</feature>
<keyword evidence="3" id="KW-1185">Reference proteome</keyword>
<dbReference type="Proteomes" id="UP000078407">
    <property type="component" value="Unassembled WGS sequence"/>
</dbReference>
<evidence type="ECO:0000256" key="1">
    <source>
        <dbReference type="SAM" id="SignalP"/>
    </source>
</evidence>
<dbReference type="EMBL" id="LXEQ01000001">
    <property type="protein sequence ID" value="OAT33328.1"/>
    <property type="molecule type" value="Genomic_DNA"/>
</dbReference>
<reference evidence="2 3" key="1">
    <citation type="submission" date="2016-04" db="EMBL/GenBank/DDBJ databases">
        <title>ATOL: Assembling a taxonomically balanced genome-scale reconstruction of the evolutionary history of the Enterobacteriaceae.</title>
        <authorList>
            <person name="Plunkett G.III."/>
            <person name="Neeno-Eckwall E.C."/>
            <person name="Glasner J.D."/>
            <person name="Perna N.T."/>
        </authorList>
    </citation>
    <scope>NUCLEOTIDE SEQUENCE [LARGE SCALE GENOMIC DNA]</scope>
    <source>
        <strain evidence="2 3">ATCC 51602</strain>
    </source>
</reference>
<dbReference type="InterPro" id="IPR036937">
    <property type="entry name" value="Adhesion_dom_fimbrial_sf"/>
</dbReference>
<dbReference type="RefSeq" id="WP_064539858.1">
    <property type="nucleotide sequence ID" value="NZ_LXEQ01000001.1"/>
</dbReference>
<dbReference type="SUPFAM" id="SSF49401">
    <property type="entry name" value="Bacterial adhesins"/>
    <property type="match status" value="1"/>
</dbReference>
<feature type="chain" id="PRO_5047426348" evidence="1">
    <location>
        <begin position="26"/>
        <end position="191"/>
    </location>
</feature>
<dbReference type="PANTHER" id="PTHR33420">
    <property type="entry name" value="FIMBRIAL SUBUNIT ELFA-RELATED"/>
    <property type="match status" value="1"/>
</dbReference>
<dbReference type="InterPro" id="IPR050263">
    <property type="entry name" value="Bact_Fimbrial_Adh_Pro"/>
</dbReference>
<organism evidence="2 3">
    <name type="scientific">Buttiauxella ferragutiae ATCC 51602</name>
    <dbReference type="NCBI Taxonomy" id="1354252"/>
    <lineage>
        <taxon>Bacteria</taxon>
        <taxon>Pseudomonadati</taxon>
        <taxon>Pseudomonadota</taxon>
        <taxon>Gammaproteobacteria</taxon>
        <taxon>Enterobacterales</taxon>
        <taxon>Enterobacteriaceae</taxon>
        <taxon>Buttiauxella</taxon>
    </lineage>
</organism>
<protein>
    <submittedName>
        <fullName evidence="2">Adhesin</fullName>
    </submittedName>
</protein>
<proteinExistence type="predicted"/>
<evidence type="ECO:0000313" key="2">
    <source>
        <dbReference type="EMBL" id="OAT33328.1"/>
    </source>
</evidence>
<gene>
    <name evidence="2" type="ORF">M976_00074</name>
</gene>